<dbReference type="PROSITE" id="PS50042">
    <property type="entry name" value="CNMP_BINDING_3"/>
    <property type="match status" value="1"/>
</dbReference>
<feature type="domain" description="Cyclic nucleotide-binding" evidence="4">
    <location>
        <begin position="15"/>
        <end position="120"/>
    </location>
</feature>
<dbReference type="InterPro" id="IPR000595">
    <property type="entry name" value="cNMP-bd_dom"/>
</dbReference>
<dbReference type="AlphaFoldDB" id="A0A919S4G3"/>
<organism evidence="6 7">
    <name type="scientific">Clostridium polyendosporum</name>
    <dbReference type="NCBI Taxonomy" id="69208"/>
    <lineage>
        <taxon>Bacteria</taxon>
        <taxon>Bacillati</taxon>
        <taxon>Bacillota</taxon>
        <taxon>Clostridia</taxon>
        <taxon>Eubacteriales</taxon>
        <taxon>Clostridiaceae</taxon>
        <taxon>Clostridium</taxon>
    </lineage>
</organism>
<keyword evidence="1" id="KW-0805">Transcription regulation</keyword>
<dbReference type="Proteomes" id="UP000679179">
    <property type="component" value="Unassembled WGS sequence"/>
</dbReference>
<dbReference type="GO" id="GO:0005829">
    <property type="term" value="C:cytosol"/>
    <property type="evidence" value="ECO:0007669"/>
    <property type="project" value="TreeGrafter"/>
</dbReference>
<evidence type="ECO:0000259" key="5">
    <source>
        <dbReference type="PROSITE" id="PS51063"/>
    </source>
</evidence>
<dbReference type="InterPro" id="IPR012318">
    <property type="entry name" value="HTH_CRP"/>
</dbReference>
<dbReference type="Pfam" id="PF13545">
    <property type="entry name" value="HTH_Crp_2"/>
    <property type="match status" value="1"/>
</dbReference>
<dbReference type="RefSeq" id="WP_212905094.1">
    <property type="nucleotide sequence ID" value="NZ_BOPZ01000037.1"/>
</dbReference>
<name>A0A919S4G3_9CLOT</name>
<dbReference type="Pfam" id="PF00027">
    <property type="entry name" value="cNMP_binding"/>
    <property type="match status" value="1"/>
</dbReference>
<comment type="caution">
    <text evidence="6">The sequence shown here is derived from an EMBL/GenBank/DDBJ whole genome shotgun (WGS) entry which is preliminary data.</text>
</comment>
<dbReference type="SUPFAM" id="SSF51206">
    <property type="entry name" value="cAMP-binding domain-like"/>
    <property type="match status" value="1"/>
</dbReference>
<evidence type="ECO:0000313" key="6">
    <source>
        <dbReference type="EMBL" id="GIM30428.1"/>
    </source>
</evidence>
<dbReference type="CDD" id="cd00038">
    <property type="entry name" value="CAP_ED"/>
    <property type="match status" value="1"/>
</dbReference>
<evidence type="ECO:0000313" key="7">
    <source>
        <dbReference type="Proteomes" id="UP000679179"/>
    </source>
</evidence>
<reference evidence="6" key="1">
    <citation type="submission" date="2021-03" db="EMBL/GenBank/DDBJ databases">
        <title>Taxonomic study of Clostridium polyendosporum from meadow-gley soil under rice.</title>
        <authorList>
            <person name="Kobayashi H."/>
            <person name="Tanizawa Y."/>
            <person name="Yagura M."/>
        </authorList>
    </citation>
    <scope>NUCLEOTIDE SEQUENCE</scope>
    <source>
        <strain evidence="6">JCM 30710</strain>
    </source>
</reference>
<protein>
    <submittedName>
        <fullName evidence="6">cAMP-binding protein</fullName>
    </submittedName>
</protein>
<evidence type="ECO:0000259" key="4">
    <source>
        <dbReference type="PROSITE" id="PS50042"/>
    </source>
</evidence>
<dbReference type="PANTHER" id="PTHR24567:SF58">
    <property type="entry name" value="CYCLIC AMP-BINDING REGULATORY PROTEIN"/>
    <property type="match status" value="1"/>
</dbReference>
<dbReference type="InterPro" id="IPR050397">
    <property type="entry name" value="Env_Response_Regulators"/>
</dbReference>
<dbReference type="InterPro" id="IPR036390">
    <property type="entry name" value="WH_DNA-bd_sf"/>
</dbReference>
<evidence type="ECO:0000256" key="1">
    <source>
        <dbReference type="ARBA" id="ARBA00023015"/>
    </source>
</evidence>
<dbReference type="GO" id="GO:0003700">
    <property type="term" value="F:DNA-binding transcription factor activity"/>
    <property type="evidence" value="ECO:0007669"/>
    <property type="project" value="TreeGrafter"/>
</dbReference>
<dbReference type="PROSITE" id="PS51063">
    <property type="entry name" value="HTH_CRP_2"/>
    <property type="match status" value="1"/>
</dbReference>
<dbReference type="SUPFAM" id="SSF46785">
    <property type="entry name" value="Winged helix' DNA-binding domain"/>
    <property type="match status" value="1"/>
</dbReference>
<dbReference type="GO" id="GO:0003677">
    <property type="term" value="F:DNA binding"/>
    <property type="evidence" value="ECO:0007669"/>
    <property type="project" value="UniProtKB-KW"/>
</dbReference>
<proteinExistence type="predicted"/>
<gene>
    <name evidence="6" type="ORF">CPJCM30710_30940</name>
</gene>
<feature type="domain" description="HTH crp-type" evidence="5">
    <location>
        <begin position="152"/>
        <end position="220"/>
    </location>
</feature>
<dbReference type="InterPro" id="IPR018490">
    <property type="entry name" value="cNMP-bd_dom_sf"/>
</dbReference>
<dbReference type="PANTHER" id="PTHR24567">
    <property type="entry name" value="CRP FAMILY TRANSCRIPTIONAL REGULATORY PROTEIN"/>
    <property type="match status" value="1"/>
</dbReference>
<dbReference type="InterPro" id="IPR014710">
    <property type="entry name" value="RmlC-like_jellyroll"/>
</dbReference>
<sequence length="226" mass="26135">MNIENYIGILKHIDLFKGFSSEELFSLFTNQTYKIEKYTKNSVIHFQNEKCETLDIILKGTVIVQKIDLNGNVLTISTFNPGDVLGGNLLFANNNIYPMTIASKSDCIILHVNKNLILNLCQKNKTFLIEFLQSISDKTLILTNKIKSISMKTIRQCIIEFLTYEYYHQKNAVIKLEISKKELAERIGVQRPSLSRELNKMRNDRLIDFNANSITIKNFDIIKNKY</sequence>
<evidence type="ECO:0000256" key="3">
    <source>
        <dbReference type="ARBA" id="ARBA00023163"/>
    </source>
</evidence>
<keyword evidence="2" id="KW-0238">DNA-binding</keyword>
<dbReference type="SMART" id="SM00100">
    <property type="entry name" value="cNMP"/>
    <property type="match status" value="1"/>
</dbReference>
<keyword evidence="3" id="KW-0804">Transcription</keyword>
<evidence type="ECO:0000256" key="2">
    <source>
        <dbReference type="ARBA" id="ARBA00023125"/>
    </source>
</evidence>
<dbReference type="Gene3D" id="2.60.120.10">
    <property type="entry name" value="Jelly Rolls"/>
    <property type="match status" value="1"/>
</dbReference>
<keyword evidence="7" id="KW-1185">Reference proteome</keyword>
<dbReference type="EMBL" id="BOPZ01000037">
    <property type="protein sequence ID" value="GIM30428.1"/>
    <property type="molecule type" value="Genomic_DNA"/>
</dbReference>
<accession>A0A919S4G3</accession>